<reference evidence="2" key="1">
    <citation type="submission" date="2016-10" db="EMBL/GenBank/DDBJ databases">
        <authorList>
            <person name="Varghese N."/>
            <person name="Submissions S."/>
        </authorList>
    </citation>
    <scope>NUCLEOTIDE SEQUENCE [LARGE SCALE GENOMIC DNA]</scope>
    <source>
        <strain evidence="2">DSM 16471</strain>
    </source>
</reference>
<evidence type="ECO:0000313" key="2">
    <source>
        <dbReference type="Proteomes" id="UP000198990"/>
    </source>
</evidence>
<dbReference type="InterPro" id="IPR043766">
    <property type="entry name" value="BfmA-like"/>
</dbReference>
<evidence type="ECO:0000313" key="1">
    <source>
        <dbReference type="EMBL" id="SEK97473.1"/>
    </source>
</evidence>
<dbReference type="OrthoDB" id="1404627at2"/>
<name>A0A1H7LF10_9FLAO</name>
<keyword evidence="2" id="KW-1185">Reference proteome</keyword>
<dbReference type="STRING" id="228957.SAMN04488008_102552"/>
<accession>A0A1H7LF10</accession>
<gene>
    <name evidence="1" type="ORF">SAMN04488008_102552</name>
</gene>
<dbReference type="AlphaFoldDB" id="A0A1H7LF10"/>
<dbReference type="EMBL" id="FNZN01000002">
    <property type="protein sequence ID" value="SEK97473.1"/>
    <property type="molecule type" value="Genomic_DNA"/>
</dbReference>
<dbReference type="Proteomes" id="UP000198990">
    <property type="component" value="Unassembled WGS sequence"/>
</dbReference>
<proteinExistence type="predicted"/>
<sequence>MHGQKVQRGFNRDGFYEKSEQLFDKLFGYNRNFAETYTAKKVFTKDPVLFKVLLVNLPTNEKALALKLLSKTRLIIHSIPTNKAQLALKTFHQLRRGIKRAIEACSIGI</sequence>
<organism evidence="1 2">
    <name type="scientific">Maribacter orientalis</name>
    <dbReference type="NCBI Taxonomy" id="228957"/>
    <lineage>
        <taxon>Bacteria</taxon>
        <taxon>Pseudomonadati</taxon>
        <taxon>Bacteroidota</taxon>
        <taxon>Flavobacteriia</taxon>
        <taxon>Flavobacteriales</taxon>
        <taxon>Flavobacteriaceae</taxon>
        <taxon>Maribacter</taxon>
    </lineage>
</organism>
<protein>
    <submittedName>
        <fullName evidence="1">Uncharacterized protein</fullName>
    </submittedName>
</protein>
<dbReference type="Pfam" id="PF18976">
    <property type="entry name" value="DUF5712"/>
    <property type="match status" value="1"/>
</dbReference>